<comment type="cofactor">
    <cofactor evidence="1">
        <name>Fe cation</name>
        <dbReference type="ChEBI" id="CHEBI:24875"/>
    </cofactor>
</comment>
<name>A0ABW0TA41_9HYPH</name>
<dbReference type="Gene3D" id="3.40.50.1970">
    <property type="match status" value="1"/>
</dbReference>
<dbReference type="PANTHER" id="PTHR11496:SF102">
    <property type="entry name" value="ALCOHOL DEHYDROGENASE 4"/>
    <property type="match status" value="1"/>
</dbReference>
<evidence type="ECO:0000256" key="1">
    <source>
        <dbReference type="ARBA" id="ARBA00001962"/>
    </source>
</evidence>
<keyword evidence="8" id="KW-1185">Reference proteome</keyword>
<dbReference type="PROSITE" id="PS00913">
    <property type="entry name" value="ADH_IRON_1"/>
    <property type="match status" value="1"/>
</dbReference>
<proteinExistence type="inferred from homology"/>
<dbReference type="EMBL" id="JBHSNB010000002">
    <property type="protein sequence ID" value="MFC5585365.1"/>
    <property type="molecule type" value="Genomic_DNA"/>
</dbReference>
<evidence type="ECO:0000256" key="2">
    <source>
        <dbReference type="ARBA" id="ARBA00007358"/>
    </source>
</evidence>
<feature type="domain" description="Fe-containing alcohol dehydrogenase-like C-terminal" evidence="6">
    <location>
        <begin position="186"/>
        <end position="371"/>
    </location>
</feature>
<dbReference type="PANTHER" id="PTHR11496">
    <property type="entry name" value="ALCOHOL DEHYDROGENASE"/>
    <property type="match status" value="1"/>
</dbReference>
<dbReference type="SUPFAM" id="SSF56796">
    <property type="entry name" value="Dehydroquinate synthase-like"/>
    <property type="match status" value="1"/>
</dbReference>
<dbReference type="RefSeq" id="WP_246637874.1">
    <property type="nucleotide sequence ID" value="NZ_CP078143.1"/>
</dbReference>
<dbReference type="Gene3D" id="1.20.1090.10">
    <property type="entry name" value="Dehydroquinate synthase-like - alpha domain"/>
    <property type="match status" value="1"/>
</dbReference>
<organism evidence="7 8">
    <name type="scientific">Nitratireductor kimnyeongensis</name>
    <dbReference type="NCBI Taxonomy" id="430679"/>
    <lineage>
        <taxon>Bacteria</taxon>
        <taxon>Pseudomonadati</taxon>
        <taxon>Pseudomonadota</taxon>
        <taxon>Alphaproteobacteria</taxon>
        <taxon>Hyphomicrobiales</taxon>
        <taxon>Phyllobacteriaceae</taxon>
        <taxon>Nitratireductor</taxon>
    </lineage>
</organism>
<keyword evidence="4" id="KW-0520">NAD</keyword>
<sequence>MTIARFNYVTPVRFGFGALSVLADELGHLGVGRFLLVTDPGIVEAGLVERVTAVVKPAAIFDQTPSNPTEAAAIKALAAFREAECDGVVALGGGSSIDLAKAVALLATHSGVLADYVIGGGSADAIGPTSPIIAVPTTAGTGAEVGRAASLTLRNGTKAACVNAHLIPRCAICDPDLTLSLPPMLTASTGIDVLCHGIEAYFSSTFNPPADAIALDVVSRSARSLPEAVRNGNNRDARSEMLLAAVMGGMVFQKGLGAIHALTHPLGALGYPHGTLNAIVLPHVLAINEKLAPARATELKSALDNVSGKSLSVWTNDFIAALGLPQRLSALGMTRDGFSDFAEKAEREHLNKTNPRPLTAAEFLTILEAAY</sequence>
<dbReference type="InterPro" id="IPR039697">
    <property type="entry name" value="Alcohol_dehydrogenase_Fe"/>
</dbReference>
<evidence type="ECO:0000313" key="8">
    <source>
        <dbReference type="Proteomes" id="UP001596107"/>
    </source>
</evidence>
<dbReference type="Pfam" id="PF25137">
    <property type="entry name" value="ADH_Fe_C"/>
    <property type="match status" value="1"/>
</dbReference>
<keyword evidence="3" id="KW-0560">Oxidoreductase</keyword>
<dbReference type="Proteomes" id="UP001596107">
    <property type="component" value="Unassembled WGS sequence"/>
</dbReference>
<dbReference type="Pfam" id="PF00465">
    <property type="entry name" value="Fe-ADH"/>
    <property type="match status" value="1"/>
</dbReference>
<evidence type="ECO:0000259" key="6">
    <source>
        <dbReference type="Pfam" id="PF25137"/>
    </source>
</evidence>
<dbReference type="InterPro" id="IPR018211">
    <property type="entry name" value="ADH_Fe_CS"/>
</dbReference>
<dbReference type="InterPro" id="IPR056798">
    <property type="entry name" value="ADH_Fe_C"/>
</dbReference>
<comment type="caution">
    <text evidence="7">The sequence shown here is derived from an EMBL/GenBank/DDBJ whole genome shotgun (WGS) entry which is preliminary data.</text>
</comment>
<dbReference type="InterPro" id="IPR001670">
    <property type="entry name" value="ADH_Fe/GldA"/>
</dbReference>
<evidence type="ECO:0000313" key="7">
    <source>
        <dbReference type="EMBL" id="MFC5585365.1"/>
    </source>
</evidence>
<dbReference type="CDD" id="cd14861">
    <property type="entry name" value="Fe-ADH-like"/>
    <property type="match status" value="1"/>
</dbReference>
<feature type="domain" description="Alcohol dehydrogenase iron-type/glycerol dehydrogenase GldA" evidence="5">
    <location>
        <begin position="12"/>
        <end position="175"/>
    </location>
</feature>
<evidence type="ECO:0000259" key="5">
    <source>
        <dbReference type="Pfam" id="PF00465"/>
    </source>
</evidence>
<protein>
    <submittedName>
        <fullName evidence="7">Iron-containing alcohol dehydrogenase</fullName>
    </submittedName>
</protein>
<gene>
    <name evidence="7" type="ORF">ACFPOD_09585</name>
</gene>
<comment type="similarity">
    <text evidence="2">Belongs to the iron-containing alcohol dehydrogenase family.</text>
</comment>
<accession>A0ABW0TA41</accession>
<evidence type="ECO:0000256" key="4">
    <source>
        <dbReference type="ARBA" id="ARBA00023027"/>
    </source>
</evidence>
<evidence type="ECO:0000256" key="3">
    <source>
        <dbReference type="ARBA" id="ARBA00023002"/>
    </source>
</evidence>
<reference evidence="8" key="1">
    <citation type="journal article" date="2019" name="Int. J. Syst. Evol. Microbiol.">
        <title>The Global Catalogue of Microorganisms (GCM) 10K type strain sequencing project: providing services to taxonomists for standard genome sequencing and annotation.</title>
        <authorList>
            <consortium name="The Broad Institute Genomics Platform"/>
            <consortium name="The Broad Institute Genome Sequencing Center for Infectious Disease"/>
            <person name="Wu L."/>
            <person name="Ma J."/>
        </authorList>
    </citation>
    <scope>NUCLEOTIDE SEQUENCE [LARGE SCALE GENOMIC DNA]</scope>
    <source>
        <strain evidence="8">JCM 3366</strain>
    </source>
</reference>